<proteinExistence type="predicted"/>
<reference evidence="1" key="1">
    <citation type="submission" date="2021-06" db="EMBL/GenBank/DDBJ databases">
        <authorList>
            <person name="Kallberg Y."/>
            <person name="Tangrot J."/>
            <person name="Rosling A."/>
        </authorList>
    </citation>
    <scope>NUCLEOTIDE SEQUENCE</scope>
    <source>
        <strain evidence="1">CL356</strain>
    </source>
</reference>
<dbReference type="EMBL" id="CAJVPT010000357">
    <property type="protein sequence ID" value="CAG8443381.1"/>
    <property type="molecule type" value="Genomic_DNA"/>
</dbReference>
<gene>
    <name evidence="1" type="ORF">ACOLOM_LOCUS375</name>
</gene>
<dbReference type="Proteomes" id="UP000789525">
    <property type="component" value="Unassembled WGS sequence"/>
</dbReference>
<sequence>MILPTNNNKIRRQTVIDTAWEKAFLQLDIKIHYELEDQAEFVQNCLRKDSSLTESERNYLIKKLQENVDDVSVKLDIGYTRVCENCLELTHAYDYCEHCIRAYLESDFGNWTSGDDTIDDLIRKCQSNPINPSNIIENFQCVEYNTKADSLNEIHSVDLVHRDLHPGNVLLHKRSMVWYISDLGFCGPIDKPTDCIYGNLPYIAPEVIKKKKYTAKADMYSLGMIMWQLSSGRPPFHNRLHDTDLAFDIINGKRPKIVKGTPPEYVAIMRQCWNAHPEKRPDTVKILKKMNKIYMKLYNIELDNGQKSHLSIPAKVKDLFIKLFRTSKNLPAEVEIPTDLSAKPNHEIVGFIPAVSSSEFCTSQLHHFKDLPEPKNMIPDEEGIEEESEDTVQYYLEITEGMENQLENEKAANEGVLNF</sequence>
<protein>
    <submittedName>
        <fullName evidence="1">1083_t:CDS:1</fullName>
    </submittedName>
</protein>
<accession>A0ACA9JZ74</accession>
<name>A0ACA9JZ74_9GLOM</name>
<comment type="caution">
    <text evidence="1">The sequence shown here is derived from an EMBL/GenBank/DDBJ whole genome shotgun (WGS) entry which is preliminary data.</text>
</comment>
<evidence type="ECO:0000313" key="1">
    <source>
        <dbReference type="EMBL" id="CAG8443381.1"/>
    </source>
</evidence>
<organism evidence="1 2">
    <name type="scientific">Acaulospora colombiana</name>
    <dbReference type="NCBI Taxonomy" id="27376"/>
    <lineage>
        <taxon>Eukaryota</taxon>
        <taxon>Fungi</taxon>
        <taxon>Fungi incertae sedis</taxon>
        <taxon>Mucoromycota</taxon>
        <taxon>Glomeromycotina</taxon>
        <taxon>Glomeromycetes</taxon>
        <taxon>Diversisporales</taxon>
        <taxon>Acaulosporaceae</taxon>
        <taxon>Acaulospora</taxon>
    </lineage>
</organism>
<evidence type="ECO:0000313" key="2">
    <source>
        <dbReference type="Proteomes" id="UP000789525"/>
    </source>
</evidence>
<keyword evidence="2" id="KW-1185">Reference proteome</keyword>